<comment type="caution">
    <text evidence="1">The sequence shown here is derived from an EMBL/GenBank/DDBJ whole genome shotgun (WGS) entry which is preliminary data.</text>
</comment>
<sequence>MLRPGGGAKIPTWIESGIWDSTSSPSPLDSQRTRATRPFYRITASGRPAHPDCFHHPAQVSCSSEWEPNEYRFGSRSAIPKPSEYVYWFHINQYFYCYVDFIYLTLASLQGQSAKSAAGIITLSEPADRSKIPSYTVHHVKSFQLECKLNHIVMKYQKTDLIWRLLAPGSAIMHNLLPASTNETAVEQIFKADKEQEETVDLVEFEDCSYR</sequence>
<reference evidence="1" key="1">
    <citation type="submission" date="2019-04" db="EMBL/GenBank/DDBJ databases">
        <title>Genome assembly of Zosterops borbonicus 15179.</title>
        <authorList>
            <person name="Leroy T."/>
            <person name="Anselmetti Y."/>
            <person name="Tilak M.-K."/>
            <person name="Nabholz B."/>
        </authorList>
    </citation>
    <scope>NUCLEOTIDE SEQUENCE</scope>
    <source>
        <strain evidence="1">HGM_15179</strain>
        <tissue evidence="1">Muscle</tissue>
    </source>
</reference>
<proteinExistence type="predicted"/>
<dbReference type="Proteomes" id="UP000796761">
    <property type="component" value="Unassembled WGS sequence"/>
</dbReference>
<protein>
    <submittedName>
        <fullName evidence="1">Uncharacterized protein</fullName>
    </submittedName>
</protein>
<dbReference type="EMBL" id="SWJQ01000488">
    <property type="protein sequence ID" value="TRZ13696.1"/>
    <property type="molecule type" value="Genomic_DNA"/>
</dbReference>
<organism evidence="1 2">
    <name type="scientific">Zosterops borbonicus</name>
    <dbReference type="NCBI Taxonomy" id="364589"/>
    <lineage>
        <taxon>Eukaryota</taxon>
        <taxon>Metazoa</taxon>
        <taxon>Chordata</taxon>
        <taxon>Craniata</taxon>
        <taxon>Vertebrata</taxon>
        <taxon>Euteleostomi</taxon>
        <taxon>Archelosauria</taxon>
        <taxon>Archosauria</taxon>
        <taxon>Dinosauria</taxon>
        <taxon>Saurischia</taxon>
        <taxon>Theropoda</taxon>
        <taxon>Coelurosauria</taxon>
        <taxon>Aves</taxon>
        <taxon>Neognathae</taxon>
        <taxon>Neoaves</taxon>
        <taxon>Telluraves</taxon>
        <taxon>Australaves</taxon>
        <taxon>Passeriformes</taxon>
        <taxon>Sylvioidea</taxon>
        <taxon>Zosteropidae</taxon>
        <taxon>Zosterops</taxon>
    </lineage>
</organism>
<dbReference type="AlphaFoldDB" id="A0A8K1LH99"/>
<keyword evidence="2" id="KW-1185">Reference proteome</keyword>
<gene>
    <name evidence="1" type="ORF">HGM15179_013426</name>
</gene>
<name>A0A8K1LH99_9PASS</name>
<evidence type="ECO:0000313" key="1">
    <source>
        <dbReference type="EMBL" id="TRZ13696.1"/>
    </source>
</evidence>
<accession>A0A8K1LH99</accession>
<evidence type="ECO:0000313" key="2">
    <source>
        <dbReference type="Proteomes" id="UP000796761"/>
    </source>
</evidence>